<accession>A0A7W6S8A5</accession>
<comment type="catalytic activity">
    <reaction evidence="8">
        <text>L-seryl-[protein] + UTP = O-(5'-uridylyl)-L-seryl-[protein] + diphosphate</text>
        <dbReference type="Rhea" id="RHEA:64604"/>
        <dbReference type="Rhea" id="RHEA-COMP:9863"/>
        <dbReference type="Rhea" id="RHEA-COMP:16635"/>
        <dbReference type="ChEBI" id="CHEBI:29999"/>
        <dbReference type="ChEBI" id="CHEBI:33019"/>
        <dbReference type="ChEBI" id="CHEBI:46398"/>
        <dbReference type="ChEBI" id="CHEBI:156051"/>
    </reaction>
</comment>
<comment type="catalytic activity">
    <reaction evidence="8">
        <text>L-threonyl-[protein] + ATP = 3-O-(5'-adenylyl)-L-threonyl-[protein] + diphosphate</text>
        <dbReference type="Rhea" id="RHEA:54292"/>
        <dbReference type="Rhea" id="RHEA-COMP:11060"/>
        <dbReference type="Rhea" id="RHEA-COMP:13847"/>
        <dbReference type="ChEBI" id="CHEBI:30013"/>
        <dbReference type="ChEBI" id="CHEBI:30616"/>
        <dbReference type="ChEBI" id="CHEBI:33019"/>
        <dbReference type="ChEBI" id="CHEBI:138113"/>
        <dbReference type="EC" id="2.7.7.108"/>
    </reaction>
</comment>
<dbReference type="AlphaFoldDB" id="A0A7W6S8A5"/>
<keyword evidence="13" id="KW-1185">Reference proteome</keyword>
<dbReference type="GO" id="GO:0005524">
    <property type="term" value="F:ATP binding"/>
    <property type="evidence" value="ECO:0007669"/>
    <property type="project" value="UniProtKB-UniRule"/>
</dbReference>
<keyword evidence="7 8" id="KW-0460">Magnesium</keyword>
<dbReference type="PANTHER" id="PTHR32057:SF14">
    <property type="entry name" value="PROTEIN ADENYLYLTRANSFERASE SELO, MITOCHONDRIAL"/>
    <property type="match status" value="1"/>
</dbReference>
<feature type="binding site" evidence="8">
    <location>
        <position position="85"/>
    </location>
    <ligand>
        <name>ATP</name>
        <dbReference type="ChEBI" id="CHEBI:30616"/>
    </ligand>
</feature>
<gene>
    <name evidence="8" type="primary">ydiU</name>
    <name evidence="8" type="synonym">selO</name>
    <name evidence="10" type="ORF">GGE31_001919</name>
    <name evidence="9" type="ORF">GGE33_001919</name>
    <name evidence="11" type="ORF">GGE35_001919</name>
</gene>
<evidence type="ECO:0000256" key="5">
    <source>
        <dbReference type="ARBA" id="ARBA00022741"/>
    </source>
</evidence>
<dbReference type="GO" id="GO:0070733">
    <property type="term" value="F:AMPylase activity"/>
    <property type="evidence" value="ECO:0007669"/>
    <property type="project" value="UniProtKB-EC"/>
</dbReference>
<keyword evidence="2 8" id="KW-0808">Transferase</keyword>
<feature type="binding site" evidence="8">
    <location>
        <position position="120"/>
    </location>
    <ligand>
        <name>ATP</name>
        <dbReference type="ChEBI" id="CHEBI:30616"/>
    </ligand>
</feature>
<evidence type="ECO:0000313" key="11">
    <source>
        <dbReference type="EMBL" id="MBB4446103.1"/>
    </source>
</evidence>
<proteinExistence type="inferred from homology"/>
<evidence type="ECO:0000256" key="1">
    <source>
        <dbReference type="ARBA" id="ARBA00009747"/>
    </source>
</evidence>
<feature type="binding site" evidence="8">
    <location>
        <position position="121"/>
    </location>
    <ligand>
        <name>ATP</name>
        <dbReference type="ChEBI" id="CHEBI:30616"/>
    </ligand>
</feature>
<evidence type="ECO:0000256" key="4">
    <source>
        <dbReference type="ARBA" id="ARBA00022723"/>
    </source>
</evidence>
<comment type="caution">
    <text evidence="9">The sequence shown here is derived from an EMBL/GenBank/DDBJ whole genome shotgun (WGS) entry which is preliminary data.</text>
</comment>
<evidence type="ECO:0000313" key="12">
    <source>
        <dbReference type="Proteomes" id="UP000520770"/>
    </source>
</evidence>
<dbReference type="GO" id="GO:0000287">
    <property type="term" value="F:magnesium ion binding"/>
    <property type="evidence" value="ECO:0007669"/>
    <property type="project" value="UniProtKB-UniRule"/>
</dbReference>
<dbReference type="Proteomes" id="UP000524535">
    <property type="component" value="Unassembled WGS sequence"/>
</dbReference>
<dbReference type="EMBL" id="JACIGW010000002">
    <property type="protein sequence ID" value="MBB4348177.1"/>
    <property type="molecule type" value="Genomic_DNA"/>
</dbReference>
<dbReference type="PANTHER" id="PTHR32057">
    <property type="entry name" value="PROTEIN ADENYLYLTRANSFERASE SELO, MITOCHONDRIAL"/>
    <property type="match status" value="1"/>
</dbReference>
<organism evidence="9 12">
    <name type="scientific">Aliirhizobium cellulosilyticum</name>
    <dbReference type="NCBI Taxonomy" id="393664"/>
    <lineage>
        <taxon>Bacteria</taxon>
        <taxon>Pseudomonadati</taxon>
        <taxon>Pseudomonadota</taxon>
        <taxon>Alphaproteobacteria</taxon>
        <taxon>Hyphomicrobiales</taxon>
        <taxon>Rhizobiaceae</taxon>
        <taxon>Aliirhizobium</taxon>
    </lineage>
</organism>
<keyword evidence="3 8" id="KW-0548">Nucleotidyltransferase</keyword>
<comment type="similarity">
    <text evidence="1 8">Belongs to the SELO family.</text>
</comment>
<feature type="binding site" evidence="8">
    <location>
        <position position="178"/>
    </location>
    <ligand>
        <name>ATP</name>
        <dbReference type="ChEBI" id="CHEBI:30616"/>
    </ligand>
</feature>
<feature type="binding site" evidence="8">
    <location>
        <position position="87"/>
    </location>
    <ligand>
        <name>ATP</name>
        <dbReference type="ChEBI" id="CHEBI:30616"/>
    </ligand>
</feature>
<dbReference type="NCBIfam" id="NF000658">
    <property type="entry name" value="PRK00029.1"/>
    <property type="match status" value="1"/>
</dbReference>
<keyword evidence="8" id="KW-0464">Manganese</keyword>
<keyword evidence="6 8" id="KW-0067">ATP-binding</keyword>
<evidence type="ECO:0000256" key="8">
    <source>
        <dbReference type="HAMAP-Rule" id="MF_00692"/>
    </source>
</evidence>
<feature type="binding site" evidence="8">
    <location>
        <position position="108"/>
    </location>
    <ligand>
        <name>ATP</name>
        <dbReference type="ChEBI" id="CHEBI:30616"/>
    </ligand>
</feature>
<dbReference type="EMBL" id="JACIHM010000002">
    <property type="protein sequence ID" value="MBB4446103.1"/>
    <property type="molecule type" value="Genomic_DNA"/>
</dbReference>
<dbReference type="InterPro" id="IPR003846">
    <property type="entry name" value="SelO"/>
</dbReference>
<comment type="function">
    <text evidence="8">Nucleotidyltransferase involved in the post-translational modification of proteins. It can catalyze the addition of adenosine monophosphate (AMP) or uridine monophosphate (UMP) to a protein, resulting in modifications known as AMPylation and UMPylation.</text>
</comment>
<evidence type="ECO:0000256" key="3">
    <source>
        <dbReference type="ARBA" id="ARBA00022695"/>
    </source>
</evidence>
<feature type="binding site" evidence="8">
    <location>
        <position position="248"/>
    </location>
    <ligand>
        <name>Mg(2+)</name>
        <dbReference type="ChEBI" id="CHEBI:18420"/>
    </ligand>
</feature>
<comment type="cofactor">
    <cofactor evidence="8">
        <name>Mg(2+)</name>
        <dbReference type="ChEBI" id="CHEBI:18420"/>
    </cofactor>
    <cofactor evidence="8">
        <name>Mn(2+)</name>
        <dbReference type="ChEBI" id="CHEBI:29035"/>
    </cofactor>
</comment>
<keyword evidence="5 8" id="KW-0547">Nucleotide-binding</keyword>
<evidence type="ECO:0000313" key="14">
    <source>
        <dbReference type="Proteomes" id="UP000576087"/>
    </source>
</evidence>
<dbReference type="Proteomes" id="UP000520770">
    <property type="component" value="Unassembled WGS sequence"/>
</dbReference>
<feature type="binding site" evidence="8">
    <location>
        <position position="171"/>
    </location>
    <ligand>
        <name>ATP</name>
        <dbReference type="ChEBI" id="CHEBI:30616"/>
    </ligand>
</feature>
<sequence>MFHFDNSYARLPDRFYASVYPEPVEGPKLIMFNEALAKELGVEADLSDPDRLAATFSGNVVPQGAMPLAMAYAGHQFGSFVPQLGDGRAILLGEVVDRGGIRRDIQLKGAGPTPFSRRGDGRAALGPVLREYIVSEAMAALGIPATRALAAVTTGEQVYRETVEQGAVFVRVAASHVRVGTFQFFAARGDTDGIRELADYVIDRHYPELKAAENPYAALLQAVAFRQAELIARWLGVGFVHGVMNTDNMTISGETIDFGPCAFLDEYHQMKVFSSIDHGGRYAYRNQPGIGQWNIARLAECLLPVIDADQDRAVDASNEVLREFGERFQAEWIKVFRAKIGLSSEADDDGELVQQLLSAMQDQEADFTLVFRGLADAAEGLDERFLSQFADPSKAAEWLGLWRERLAQEPQGDAGRADAMRAVNPAIIPRNHRIQEAISAANYGDFSFFTRLLAALEKPYEERAGFADYMTPPTPEERVTRTFCGT</sequence>
<reference evidence="12 13" key="1">
    <citation type="submission" date="2020-08" db="EMBL/GenBank/DDBJ databases">
        <title>Genomic Encyclopedia of Type Strains, Phase IV (KMG-V): Genome sequencing to study the core and pangenomes of soil and plant-associated prokaryotes.</title>
        <authorList>
            <person name="Whitman W."/>
        </authorList>
    </citation>
    <scope>NUCLEOTIDE SEQUENCE [LARGE SCALE GENOMIC DNA]</scope>
    <source>
        <strain evidence="10 13">SEMIA 444</strain>
        <strain evidence="9 12">SEMIA 448</strain>
        <strain evidence="11 14">SEMIA 452</strain>
    </source>
</reference>
<protein>
    <recommendedName>
        <fullName evidence="8">Protein nucleotidyltransferase YdiU</fullName>
        <ecNumber evidence="8">2.7.7.-</ecNumber>
    </recommendedName>
    <alternativeName>
        <fullName evidence="8">Protein adenylyltransferase YdiU</fullName>
        <ecNumber evidence="8">2.7.7.108</ecNumber>
    </alternativeName>
    <alternativeName>
        <fullName evidence="8">Protein uridylyltransferase YdiU</fullName>
        <ecNumber evidence="8">2.7.7.-</ecNumber>
    </alternativeName>
</protein>
<evidence type="ECO:0000256" key="2">
    <source>
        <dbReference type="ARBA" id="ARBA00022679"/>
    </source>
</evidence>
<dbReference type="EC" id="2.7.7.108" evidence="8"/>
<comment type="catalytic activity">
    <reaction evidence="8">
        <text>L-histidyl-[protein] + UTP = N(tele)-(5'-uridylyl)-L-histidyl-[protein] + diphosphate</text>
        <dbReference type="Rhea" id="RHEA:83891"/>
        <dbReference type="Rhea" id="RHEA-COMP:9745"/>
        <dbReference type="Rhea" id="RHEA-COMP:20239"/>
        <dbReference type="ChEBI" id="CHEBI:29979"/>
        <dbReference type="ChEBI" id="CHEBI:33019"/>
        <dbReference type="ChEBI" id="CHEBI:46398"/>
        <dbReference type="ChEBI" id="CHEBI:233474"/>
    </reaction>
</comment>
<dbReference type="GO" id="GO:0030145">
    <property type="term" value="F:manganese ion binding"/>
    <property type="evidence" value="ECO:0007669"/>
    <property type="project" value="UniProtKB-UniRule"/>
</dbReference>
<feature type="binding site" evidence="8">
    <location>
        <position position="88"/>
    </location>
    <ligand>
        <name>ATP</name>
        <dbReference type="ChEBI" id="CHEBI:30616"/>
    </ligand>
</feature>
<evidence type="ECO:0000313" key="9">
    <source>
        <dbReference type="EMBL" id="MBB4348177.1"/>
    </source>
</evidence>
<feature type="binding site" evidence="8">
    <location>
        <position position="257"/>
    </location>
    <ligand>
        <name>ATP</name>
        <dbReference type="ChEBI" id="CHEBI:30616"/>
    </ligand>
</feature>
<feature type="active site" description="Proton acceptor" evidence="8">
    <location>
        <position position="247"/>
    </location>
</feature>
<comment type="catalytic activity">
    <reaction evidence="8">
        <text>L-tyrosyl-[protein] + ATP = O-(5'-adenylyl)-L-tyrosyl-[protein] + diphosphate</text>
        <dbReference type="Rhea" id="RHEA:54288"/>
        <dbReference type="Rhea" id="RHEA-COMP:10136"/>
        <dbReference type="Rhea" id="RHEA-COMP:13846"/>
        <dbReference type="ChEBI" id="CHEBI:30616"/>
        <dbReference type="ChEBI" id="CHEBI:33019"/>
        <dbReference type="ChEBI" id="CHEBI:46858"/>
        <dbReference type="ChEBI" id="CHEBI:83624"/>
        <dbReference type="EC" id="2.7.7.108"/>
    </reaction>
</comment>
<dbReference type="EMBL" id="JACIGY010000002">
    <property type="protein sequence ID" value="MBB4411414.1"/>
    <property type="molecule type" value="Genomic_DNA"/>
</dbReference>
<evidence type="ECO:0000313" key="13">
    <source>
        <dbReference type="Proteomes" id="UP000524535"/>
    </source>
</evidence>
<dbReference type="EC" id="2.7.7.-" evidence="8"/>
<keyword evidence="4 8" id="KW-0479">Metal-binding</keyword>
<evidence type="ECO:0000313" key="10">
    <source>
        <dbReference type="EMBL" id="MBB4411414.1"/>
    </source>
</evidence>
<feature type="binding site" evidence="8">
    <location>
        <position position="257"/>
    </location>
    <ligand>
        <name>Mg(2+)</name>
        <dbReference type="ChEBI" id="CHEBI:18420"/>
    </ligand>
</feature>
<dbReference type="Pfam" id="PF02696">
    <property type="entry name" value="SelO"/>
    <property type="match status" value="1"/>
</dbReference>
<dbReference type="HAMAP" id="MF_00692">
    <property type="entry name" value="SelO"/>
    <property type="match status" value="1"/>
</dbReference>
<comment type="catalytic activity">
    <reaction evidence="8">
        <text>L-tyrosyl-[protein] + UTP = O-(5'-uridylyl)-L-tyrosyl-[protein] + diphosphate</text>
        <dbReference type="Rhea" id="RHEA:83887"/>
        <dbReference type="Rhea" id="RHEA-COMP:10136"/>
        <dbReference type="Rhea" id="RHEA-COMP:20238"/>
        <dbReference type="ChEBI" id="CHEBI:33019"/>
        <dbReference type="ChEBI" id="CHEBI:46398"/>
        <dbReference type="ChEBI" id="CHEBI:46858"/>
        <dbReference type="ChEBI" id="CHEBI:90602"/>
    </reaction>
</comment>
<comment type="catalytic activity">
    <reaction evidence="8">
        <text>L-seryl-[protein] + ATP = 3-O-(5'-adenylyl)-L-seryl-[protein] + diphosphate</text>
        <dbReference type="Rhea" id="RHEA:58120"/>
        <dbReference type="Rhea" id="RHEA-COMP:9863"/>
        <dbReference type="Rhea" id="RHEA-COMP:15073"/>
        <dbReference type="ChEBI" id="CHEBI:29999"/>
        <dbReference type="ChEBI" id="CHEBI:30616"/>
        <dbReference type="ChEBI" id="CHEBI:33019"/>
        <dbReference type="ChEBI" id="CHEBI:142516"/>
        <dbReference type="EC" id="2.7.7.108"/>
    </reaction>
</comment>
<evidence type="ECO:0000256" key="7">
    <source>
        <dbReference type="ARBA" id="ARBA00022842"/>
    </source>
</evidence>
<name>A0A7W6S8A5_9HYPH</name>
<evidence type="ECO:0000256" key="6">
    <source>
        <dbReference type="ARBA" id="ARBA00022840"/>
    </source>
</evidence>
<dbReference type="Proteomes" id="UP000576087">
    <property type="component" value="Unassembled WGS sequence"/>
</dbReference>